<dbReference type="NCBIfam" id="TIGR03905">
    <property type="entry name" value="TIGR03905_4_Cys"/>
    <property type="match status" value="1"/>
</dbReference>
<dbReference type="Pfam" id="PF12637">
    <property type="entry name" value="TSCPD"/>
    <property type="match status" value="1"/>
</dbReference>
<dbReference type="RefSeq" id="WP_074717319.1">
    <property type="nucleotide sequence ID" value="NZ_FNWV01000007.1"/>
</dbReference>
<comment type="similarity">
    <text evidence="1">Belongs to the ribonucleoside diphosphate reductase class-2 family.</text>
</comment>
<sequence length="86" mass="9520">MDYTYKTNMVCSQEISFHIEGDVITNISFVGGCNGNLKAISKILDGWTVEQIEAKLKGNTCGRRPTSCADQLCLAVREAYEKQKNA</sequence>
<keyword evidence="3" id="KW-0237">DNA synthesis</keyword>
<dbReference type="OrthoDB" id="9801525at2"/>
<dbReference type="PROSITE" id="PS51257">
    <property type="entry name" value="PROKAR_LIPOPROTEIN"/>
    <property type="match status" value="1"/>
</dbReference>
<dbReference type="GO" id="GO:0071897">
    <property type="term" value="P:DNA biosynthetic process"/>
    <property type="evidence" value="ECO:0007669"/>
    <property type="project" value="UniProtKB-KW"/>
</dbReference>
<reference evidence="7" key="1">
    <citation type="submission" date="2016-10" db="EMBL/GenBank/DDBJ databases">
        <authorList>
            <person name="de Groot N.N."/>
        </authorList>
    </citation>
    <scope>NUCLEOTIDE SEQUENCE [LARGE SCALE GENOMIC DNA]</scope>
    <source>
        <strain evidence="7">YAD2003</strain>
    </source>
</reference>
<gene>
    <name evidence="7" type="ORF">SAMN02910265_02198</name>
</gene>
<evidence type="ECO:0000256" key="1">
    <source>
        <dbReference type="ARBA" id="ARBA00007405"/>
    </source>
</evidence>
<comment type="catalytic activity">
    <reaction evidence="5">
        <text>a 2'-deoxyribonucleoside 5'-diphosphate + [thioredoxin]-disulfide + H2O = a ribonucleoside 5'-diphosphate + [thioredoxin]-dithiol</text>
        <dbReference type="Rhea" id="RHEA:23252"/>
        <dbReference type="Rhea" id="RHEA-COMP:10698"/>
        <dbReference type="Rhea" id="RHEA-COMP:10700"/>
        <dbReference type="ChEBI" id="CHEBI:15377"/>
        <dbReference type="ChEBI" id="CHEBI:29950"/>
        <dbReference type="ChEBI" id="CHEBI:50058"/>
        <dbReference type="ChEBI" id="CHEBI:57930"/>
        <dbReference type="ChEBI" id="CHEBI:73316"/>
        <dbReference type="EC" id="1.17.4.1"/>
    </reaction>
</comment>
<organism evidence="7">
    <name type="scientific">Ruminococcus flavefaciens</name>
    <dbReference type="NCBI Taxonomy" id="1265"/>
    <lineage>
        <taxon>Bacteria</taxon>
        <taxon>Bacillati</taxon>
        <taxon>Bacillota</taxon>
        <taxon>Clostridia</taxon>
        <taxon>Eubacteriales</taxon>
        <taxon>Oscillospiraceae</taxon>
        <taxon>Ruminococcus</taxon>
    </lineage>
</organism>
<evidence type="ECO:0000256" key="3">
    <source>
        <dbReference type="ARBA" id="ARBA00022634"/>
    </source>
</evidence>
<name>A0A1H6KD34_RUMFL</name>
<dbReference type="InterPro" id="IPR024434">
    <property type="entry name" value="TSCPD_dom"/>
</dbReference>
<dbReference type="InterPro" id="IPR023806">
    <property type="entry name" value="CHP03905"/>
</dbReference>
<dbReference type="GO" id="GO:0004748">
    <property type="term" value="F:ribonucleoside-diphosphate reductase activity, thioredoxin disulfide as acceptor"/>
    <property type="evidence" value="ECO:0007669"/>
    <property type="project" value="UniProtKB-EC"/>
</dbReference>
<evidence type="ECO:0000256" key="2">
    <source>
        <dbReference type="ARBA" id="ARBA00012274"/>
    </source>
</evidence>
<accession>A0A1H6KD34</accession>
<dbReference type="GO" id="GO:0000166">
    <property type="term" value="F:nucleotide binding"/>
    <property type="evidence" value="ECO:0007669"/>
    <property type="project" value="UniProtKB-KW"/>
</dbReference>
<protein>
    <recommendedName>
        <fullName evidence="2">ribonucleoside-diphosphate reductase</fullName>
        <ecNumber evidence="2">1.17.4.1</ecNumber>
    </recommendedName>
</protein>
<evidence type="ECO:0000313" key="7">
    <source>
        <dbReference type="EMBL" id="SEH69703.1"/>
    </source>
</evidence>
<dbReference type="EC" id="1.17.4.1" evidence="2"/>
<dbReference type="AlphaFoldDB" id="A0A1H6KD34"/>
<feature type="domain" description="TSCPD" evidence="6">
    <location>
        <begin position="4"/>
        <end position="80"/>
    </location>
</feature>
<evidence type="ECO:0000256" key="5">
    <source>
        <dbReference type="ARBA" id="ARBA00047754"/>
    </source>
</evidence>
<dbReference type="EMBL" id="FNWV01000007">
    <property type="protein sequence ID" value="SEH69703.1"/>
    <property type="molecule type" value="Genomic_DNA"/>
</dbReference>
<evidence type="ECO:0000259" key="6">
    <source>
        <dbReference type="Pfam" id="PF12637"/>
    </source>
</evidence>
<keyword evidence="4" id="KW-0547">Nucleotide-binding</keyword>
<dbReference type="Proteomes" id="UP000183190">
    <property type="component" value="Unassembled WGS sequence"/>
</dbReference>
<evidence type="ECO:0000256" key="4">
    <source>
        <dbReference type="ARBA" id="ARBA00022741"/>
    </source>
</evidence>
<proteinExistence type="inferred from homology"/>